<evidence type="ECO:0000313" key="2">
    <source>
        <dbReference type="Proteomes" id="UP001177021"/>
    </source>
</evidence>
<dbReference type="Proteomes" id="UP001177021">
    <property type="component" value="Unassembled WGS sequence"/>
</dbReference>
<protein>
    <submittedName>
        <fullName evidence="1">Uncharacterized protein</fullName>
    </submittedName>
</protein>
<reference evidence="1" key="1">
    <citation type="submission" date="2023-10" db="EMBL/GenBank/DDBJ databases">
        <authorList>
            <person name="Rodriguez Cubillos JULIANA M."/>
            <person name="De Vega J."/>
        </authorList>
    </citation>
    <scope>NUCLEOTIDE SEQUENCE</scope>
</reference>
<dbReference type="EMBL" id="CASHSV030000024">
    <property type="protein sequence ID" value="CAJ2640329.1"/>
    <property type="molecule type" value="Genomic_DNA"/>
</dbReference>
<evidence type="ECO:0000313" key="1">
    <source>
        <dbReference type="EMBL" id="CAJ2640329.1"/>
    </source>
</evidence>
<keyword evidence="2" id="KW-1185">Reference proteome</keyword>
<organism evidence="1 2">
    <name type="scientific">Trifolium pratense</name>
    <name type="common">Red clover</name>
    <dbReference type="NCBI Taxonomy" id="57577"/>
    <lineage>
        <taxon>Eukaryota</taxon>
        <taxon>Viridiplantae</taxon>
        <taxon>Streptophyta</taxon>
        <taxon>Embryophyta</taxon>
        <taxon>Tracheophyta</taxon>
        <taxon>Spermatophyta</taxon>
        <taxon>Magnoliopsida</taxon>
        <taxon>eudicotyledons</taxon>
        <taxon>Gunneridae</taxon>
        <taxon>Pentapetalae</taxon>
        <taxon>rosids</taxon>
        <taxon>fabids</taxon>
        <taxon>Fabales</taxon>
        <taxon>Fabaceae</taxon>
        <taxon>Papilionoideae</taxon>
        <taxon>50 kb inversion clade</taxon>
        <taxon>NPAAA clade</taxon>
        <taxon>Hologalegina</taxon>
        <taxon>IRL clade</taxon>
        <taxon>Trifolieae</taxon>
        <taxon>Trifolium</taxon>
    </lineage>
</organism>
<sequence>MAESSNYMQPSIPRFDGFYDHWAMLMENLLRSKEFWDLIENGVTIAPANATQEQLKAAEDSRLKDLKAKNYLFQAIDRTILETILSKDTAKEIWDSMRQKYQGSSKVKRAQLQALRKEYETLNMKIGESIEDYFCRTLTIANKMKMHGEVMTQGNIVEKILRSLTSRFNYVACSIEESNDVTSWTVDQLQSSLIVHEQRMKGQKEEEQVLKVSNNGGRGRGRGAPYGRDGGRGRGRGGRGKFNKENVECYKCHKLGHFQSECPDWEEDNVNYAEFDEAEELLLMAQKGKEIKEIQRSDERFNDNHQIWFLDSGCSNHMVGNKEWLFDYDDSFKDSVKLGDDSKMAVIGKGNLKLYIQGYVQVLTNVYYLPGLKNNLLSIGQLQQKNLTIVFKNDTCKVYHEEKGLIMFTHMSMNRMYIIKAPVLVPKCFNTSQSNDAQLWNQRYGHLSFKGMNILAQKKMVQGLPAVKEPEQKCDSCMKGKQQRDSMPKKSSWRASERLELIHSDICGPISPESNGKKRYFITFIDDLSRKTWMYFLSEKSEALSTFQKFKAMVENETNLKIQCLRTDRGGEYTSTVFNEYCDSHGIRRQLTAAYTPQQNGVSERKNRTIMNMVRCMLKDKNVPKSFWPEAVNWSVHILNRCPTFAVKDITPEEAWSARKPSVSHFKIFGSVAYVHIPDNLRKKLDDKSIDTNEVDKGKINEVIIDSDACSTSKHSGEENDDAHSDESLSNDEIGQIVPDSEDSDEEHNEYVQPDKRVSKRPGYLDDFVTDEAELHNLHNLAIFTPSADPTTYEEACKSDIWREAMDSEIAAIESNNTWELTTLPSGAKRIGVKWIYKTKYNEQGKIEKYKARLVAKGYCQQHGIDYNEVFAPVARWDTIRSILAVAAIKGWYVFQLDVKSAFLHGELNEEVYVDQPLGYQKENSELVYKLKKSLYGLRQAPRAWYSKIEAYFCQEGFEKCPHEHTLFVKHDADGKIIVVSLYVDDLIFTGNDQKMFSEFKRSMEKNFAMTDLGKMRYFLGVEVKQDNNGIFLYQQKYAIEILKRFGMYDCNSVTNPIVPGNRLMKDEAGQASNATVYKQMVGCLMYLLATRPDLAFSVCLVARYMERPTEIHVAAVKRILRYLKGTVSCGLWYERGKGSELVGWSDSDYAGDIDDRRSTSGYVFMIGSKAISWSSKKQPIVTLSTTEAEFIAAAGSACQGIWLSRILAQIDSRESSCITIYCDNSSSIKLSKNPVMHGRSKHIDVRFHFLRDLTKEGAVQLIHCSSFEQVADIMTKALSFESFSRNRDKLGLCSLESVNCS</sequence>
<accession>A0ACB0J8S5</accession>
<gene>
    <name evidence="1" type="ORF">MILVUS5_LOCUS10198</name>
</gene>
<comment type="caution">
    <text evidence="1">The sequence shown here is derived from an EMBL/GenBank/DDBJ whole genome shotgun (WGS) entry which is preliminary data.</text>
</comment>
<name>A0ACB0J8S5_TRIPR</name>
<proteinExistence type="predicted"/>